<feature type="region of interest" description="Disordered" evidence="2">
    <location>
        <begin position="94"/>
        <end position="124"/>
    </location>
</feature>
<evidence type="ECO:0000256" key="2">
    <source>
        <dbReference type="SAM" id="MobiDB-lite"/>
    </source>
</evidence>
<keyword evidence="1" id="KW-0175">Coiled coil</keyword>
<dbReference type="Proteomes" id="UP001501725">
    <property type="component" value="Unassembled WGS sequence"/>
</dbReference>
<organism evidence="3 4">
    <name type="scientific">Flaviaesturariibacter amylovorans</name>
    <dbReference type="NCBI Taxonomy" id="1084520"/>
    <lineage>
        <taxon>Bacteria</taxon>
        <taxon>Pseudomonadati</taxon>
        <taxon>Bacteroidota</taxon>
        <taxon>Chitinophagia</taxon>
        <taxon>Chitinophagales</taxon>
        <taxon>Chitinophagaceae</taxon>
        <taxon>Flaviaestuariibacter</taxon>
    </lineage>
</organism>
<protein>
    <recommendedName>
        <fullName evidence="5">YtxH domain-containing protein</fullName>
    </recommendedName>
</protein>
<reference evidence="4" key="1">
    <citation type="journal article" date="2019" name="Int. J. Syst. Evol. Microbiol.">
        <title>The Global Catalogue of Microorganisms (GCM) 10K type strain sequencing project: providing services to taxonomists for standard genome sequencing and annotation.</title>
        <authorList>
            <consortium name="The Broad Institute Genomics Platform"/>
            <consortium name="The Broad Institute Genome Sequencing Center for Infectious Disease"/>
            <person name="Wu L."/>
            <person name="Ma J."/>
        </authorList>
    </citation>
    <scope>NUCLEOTIDE SEQUENCE [LARGE SCALE GENOMIC DNA]</scope>
    <source>
        <strain evidence="4">JCM 17919</strain>
    </source>
</reference>
<feature type="coiled-coil region" evidence="1">
    <location>
        <begin position="25"/>
        <end position="56"/>
    </location>
</feature>
<proteinExistence type="predicted"/>
<evidence type="ECO:0008006" key="5">
    <source>
        <dbReference type="Google" id="ProtNLM"/>
    </source>
</evidence>
<evidence type="ECO:0000313" key="4">
    <source>
        <dbReference type="Proteomes" id="UP001501725"/>
    </source>
</evidence>
<keyword evidence="4" id="KW-1185">Reference proteome</keyword>
<evidence type="ECO:0000313" key="3">
    <source>
        <dbReference type="EMBL" id="GAA4320673.1"/>
    </source>
</evidence>
<dbReference type="EMBL" id="BAABGY010000002">
    <property type="protein sequence ID" value="GAA4320673.1"/>
    <property type="molecule type" value="Genomic_DNA"/>
</dbReference>
<dbReference type="RefSeq" id="WP_345253237.1">
    <property type="nucleotide sequence ID" value="NZ_BAABGY010000002.1"/>
</dbReference>
<name>A0ABP8GAM1_9BACT</name>
<accession>A0ABP8GAM1</accession>
<evidence type="ECO:0000256" key="1">
    <source>
        <dbReference type="SAM" id="Coils"/>
    </source>
</evidence>
<feature type="compositionally biased region" description="Low complexity" evidence="2">
    <location>
        <begin position="96"/>
        <end position="112"/>
    </location>
</feature>
<sequence length="124" mass="13205">MSVNNKHLATFLLGAAAAFGAYKYNKMTDEEKEELSNKLKDKANKLKDSALDAEDKAMEYFNELKTKGADAFKDYMPKVEEFFENLFGKDKGEAQPAAAASGAAPASSSGASTPQGPVSGNVGE</sequence>
<comment type="caution">
    <text evidence="3">The sequence shown here is derived from an EMBL/GenBank/DDBJ whole genome shotgun (WGS) entry which is preliminary data.</text>
</comment>
<gene>
    <name evidence="3" type="ORF">GCM10023184_05950</name>
</gene>